<dbReference type="EMBL" id="ASHM01095976">
    <property type="protein sequence ID" value="PNX65530.1"/>
    <property type="molecule type" value="Genomic_DNA"/>
</dbReference>
<gene>
    <name evidence="1" type="ORF">L195_g054583</name>
</gene>
<proteinExistence type="predicted"/>
<accession>A0A2K3KGW2</accession>
<reference evidence="1 2" key="2">
    <citation type="journal article" date="2017" name="Front. Plant Sci.">
        <title>Gene Classification and Mining of Molecular Markers Useful in Red Clover (Trifolium pratense) Breeding.</title>
        <authorList>
            <person name="Istvanek J."/>
            <person name="Dluhosova J."/>
            <person name="Dluhos P."/>
            <person name="Patkova L."/>
            <person name="Nedelnik J."/>
            <person name="Repkova J."/>
        </authorList>
    </citation>
    <scope>NUCLEOTIDE SEQUENCE [LARGE SCALE GENOMIC DNA]</scope>
    <source>
        <strain evidence="2">cv. Tatra</strain>
        <tissue evidence="1">Young leaves</tissue>
    </source>
</reference>
<dbReference type="Proteomes" id="UP000236291">
    <property type="component" value="Unassembled WGS sequence"/>
</dbReference>
<comment type="caution">
    <text evidence="1">The sequence shown here is derived from an EMBL/GenBank/DDBJ whole genome shotgun (WGS) entry which is preliminary data.</text>
</comment>
<reference evidence="1 2" key="1">
    <citation type="journal article" date="2014" name="Am. J. Bot.">
        <title>Genome assembly and annotation for red clover (Trifolium pratense; Fabaceae).</title>
        <authorList>
            <person name="Istvanek J."/>
            <person name="Jaros M."/>
            <person name="Krenek A."/>
            <person name="Repkova J."/>
        </authorList>
    </citation>
    <scope>NUCLEOTIDE SEQUENCE [LARGE SCALE GENOMIC DNA]</scope>
    <source>
        <strain evidence="2">cv. Tatra</strain>
        <tissue evidence="1">Young leaves</tissue>
    </source>
</reference>
<organism evidence="1 2">
    <name type="scientific">Trifolium pratense</name>
    <name type="common">Red clover</name>
    <dbReference type="NCBI Taxonomy" id="57577"/>
    <lineage>
        <taxon>Eukaryota</taxon>
        <taxon>Viridiplantae</taxon>
        <taxon>Streptophyta</taxon>
        <taxon>Embryophyta</taxon>
        <taxon>Tracheophyta</taxon>
        <taxon>Spermatophyta</taxon>
        <taxon>Magnoliopsida</taxon>
        <taxon>eudicotyledons</taxon>
        <taxon>Gunneridae</taxon>
        <taxon>Pentapetalae</taxon>
        <taxon>rosids</taxon>
        <taxon>fabids</taxon>
        <taxon>Fabales</taxon>
        <taxon>Fabaceae</taxon>
        <taxon>Papilionoideae</taxon>
        <taxon>50 kb inversion clade</taxon>
        <taxon>NPAAA clade</taxon>
        <taxon>Hologalegina</taxon>
        <taxon>IRL clade</taxon>
        <taxon>Trifolieae</taxon>
        <taxon>Trifolium</taxon>
    </lineage>
</organism>
<name>A0A2K3KGW2_TRIPR</name>
<protein>
    <submittedName>
        <fullName evidence="1">Uncharacterized protein</fullName>
    </submittedName>
</protein>
<evidence type="ECO:0000313" key="2">
    <source>
        <dbReference type="Proteomes" id="UP000236291"/>
    </source>
</evidence>
<dbReference type="AlphaFoldDB" id="A0A2K3KGW2"/>
<sequence>FVRERTIASEREDDTGGELRERTALVLAKVRTALRAGCCVLGVLREGEDGAASGLLRFVCEGCWVLRVLRE</sequence>
<feature type="non-terminal residue" evidence="1">
    <location>
        <position position="1"/>
    </location>
</feature>
<evidence type="ECO:0000313" key="1">
    <source>
        <dbReference type="EMBL" id="PNX65530.1"/>
    </source>
</evidence>
<feature type="non-terminal residue" evidence="1">
    <location>
        <position position="71"/>
    </location>
</feature>